<reference evidence="2" key="1">
    <citation type="submission" date="2021-05" db="EMBL/GenBank/DDBJ databases">
        <title>Whole genome sequence of Curtobacterium flaccumfaciens pv. flaccumfaciens strain CFBP 3417.</title>
        <authorList>
            <person name="Osdaghi E."/>
            <person name="Taghouti G."/>
            <person name="Portier P."/>
            <person name="Fazliarab A."/>
            <person name="Taghavi S.M."/>
            <person name="Briand M."/>
            <person name="Le-Saux M."/>
            <person name="Jacques M.-A."/>
        </authorList>
    </citation>
    <scope>NUCLEOTIDE SEQUENCE</scope>
    <source>
        <strain evidence="2">CFBP 3417</strain>
    </source>
</reference>
<proteinExistence type="predicted"/>
<evidence type="ECO:0000313" key="3">
    <source>
        <dbReference type="Proteomes" id="UP000709437"/>
    </source>
</evidence>
<sequence length="185" mass="19936">MTKNASTASTPDRRTMIADRCTTIRRTVSGLLALVVISTTLAGCVLHEPDTRDPRRTEPQVSENAAKRQMVEAVDDATGRLGGEWKARTGPDYAEGCVLEDGERGAHWRYLTGSTMTGRPDADAARMTEHWEGQGMRVTQHDSSDGPAIFGDGAGKVVSISVYAYSGNYTVQAVSLCFPGDPDEL</sequence>
<dbReference type="AlphaFoldDB" id="A0A9Q2ZJ64"/>
<protein>
    <submittedName>
        <fullName evidence="2">Uncharacterized protein</fullName>
    </submittedName>
</protein>
<evidence type="ECO:0000313" key="2">
    <source>
        <dbReference type="EMBL" id="MBT1540246.1"/>
    </source>
</evidence>
<accession>A0A9Q2ZJ64</accession>
<name>A0A9Q2ZJ64_9MICO</name>
<organism evidence="2 3">
    <name type="scientific">Curtobacterium flaccumfaciens pv. flaccumfaciens</name>
    <dbReference type="NCBI Taxonomy" id="138532"/>
    <lineage>
        <taxon>Bacteria</taxon>
        <taxon>Bacillati</taxon>
        <taxon>Actinomycetota</taxon>
        <taxon>Actinomycetes</taxon>
        <taxon>Micrococcales</taxon>
        <taxon>Microbacteriaceae</taxon>
        <taxon>Curtobacterium</taxon>
    </lineage>
</organism>
<evidence type="ECO:0000256" key="1">
    <source>
        <dbReference type="SAM" id="MobiDB-lite"/>
    </source>
</evidence>
<dbReference type="EMBL" id="JAHEWX010000001">
    <property type="protein sequence ID" value="MBT1540246.1"/>
    <property type="molecule type" value="Genomic_DNA"/>
</dbReference>
<feature type="compositionally biased region" description="Basic and acidic residues" evidence="1">
    <location>
        <begin position="47"/>
        <end position="58"/>
    </location>
</feature>
<comment type="caution">
    <text evidence="2">The sequence shown here is derived from an EMBL/GenBank/DDBJ whole genome shotgun (WGS) entry which is preliminary data.</text>
</comment>
<dbReference type="RefSeq" id="WP_214561951.1">
    <property type="nucleotide sequence ID" value="NZ_JAHEWX010000001.1"/>
</dbReference>
<gene>
    <name evidence="2" type="ORF">KK103_00575</name>
</gene>
<dbReference type="Proteomes" id="UP000709437">
    <property type="component" value="Unassembled WGS sequence"/>
</dbReference>
<feature type="region of interest" description="Disordered" evidence="1">
    <location>
        <begin position="47"/>
        <end position="66"/>
    </location>
</feature>